<dbReference type="EMBL" id="AP018164">
    <property type="protein sequence ID" value="BAX91574.1"/>
    <property type="molecule type" value="Genomic_DNA"/>
</dbReference>
<reference evidence="2" key="1">
    <citation type="submission" date="2017-06" db="EMBL/GenBank/DDBJ databases">
        <title>Complete Genome Sequence of Mycobacterium shigaense.</title>
        <authorList>
            <person name="Fukano H."/>
            <person name="Yoshida M."/>
            <person name="Kazumi Y."/>
            <person name="Ogura Y."/>
            <person name="Mitarai S."/>
            <person name="Hayashi T."/>
            <person name="Hoshino Y."/>
        </authorList>
    </citation>
    <scope>NUCLEOTIDE SEQUENCE [LARGE SCALE GENOMIC DNA]</scope>
    <source>
        <strain evidence="2">UN-152</strain>
    </source>
</reference>
<accession>A0A1Z4EF46</accession>
<sequence length="66" mass="7211">MGRPAFTQRLREHPTFVSRDLSSAPMLRAGPLDLAMMNVPDGFPVRRTMSETAGGFVFTEIDGSLA</sequence>
<gene>
    <name evidence="1" type="ORF">MSG_01417</name>
</gene>
<protein>
    <submittedName>
        <fullName evidence="1">AMP-dependent synthetase</fullName>
    </submittedName>
</protein>
<evidence type="ECO:0000313" key="2">
    <source>
        <dbReference type="Proteomes" id="UP000217736"/>
    </source>
</evidence>
<dbReference type="KEGG" id="mshg:MSG_01417"/>
<dbReference type="Proteomes" id="UP000217736">
    <property type="component" value="Chromosome"/>
</dbReference>
<organism evidence="1 2">
    <name type="scientific">Mycobacterium shigaense</name>
    <dbReference type="NCBI Taxonomy" id="722731"/>
    <lineage>
        <taxon>Bacteria</taxon>
        <taxon>Bacillati</taxon>
        <taxon>Actinomycetota</taxon>
        <taxon>Actinomycetes</taxon>
        <taxon>Mycobacteriales</taxon>
        <taxon>Mycobacteriaceae</taxon>
        <taxon>Mycobacterium</taxon>
        <taxon>Mycobacterium simiae complex</taxon>
    </lineage>
</organism>
<evidence type="ECO:0000313" key="1">
    <source>
        <dbReference type="EMBL" id="BAX91574.1"/>
    </source>
</evidence>
<name>A0A1Z4EF46_9MYCO</name>
<dbReference type="AlphaFoldDB" id="A0A1Z4EF46"/>
<proteinExistence type="predicted"/>
<keyword evidence="2" id="KW-1185">Reference proteome</keyword>